<dbReference type="Pfam" id="PF00535">
    <property type="entry name" value="Glycos_transf_2"/>
    <property type="match status" value="1"/>
</dbReference>
<accession>A0ABP7AJA1</accession>
<reference evidence="4" key="1">
    <citation type="journal article" date="2019" name="Int. J. Syst. Evol. Microbiol.">
        <title>The Global Catalogue of Microorganisms (GCM) 10K type strain sequencing project: providing services to taxonomists for standard genome sequencing and annotation.</title>
        <authorList>
            <consortium name="The Broad Institute Genomics Platform"/>
            <consortium name="The Broad Institute Genome Sequencing Center for Infectious Disease"/>
            <person name="Wu L."/>
            <person name="Ma J."/>
        </authorList>
    </citation>
    <scope>NUCLEOTIDE SEQUENCE [LARGE SCALE GENOMIC DNA]</scope>
    <source>
        <strain evidence="4">JCM 16544</strain>
    </source>
</reference>
<keyword evidence="4" id="KW-1185">Reference proteome</keyword>
<evidence type="ECO:0000259" key="2">
    <source>
        <dbReference type="Pfam" id="PF03007"/>
    </source>
</evidence>
<dbReference type="InterPro" id="IPR004255">
    <property type="entry name" value="O-acyltransferase_WSD1_N"/>
</dbReference>
<dbReference type="RefSeq" id="WP_344737426.1">
    <property type="nucleotide sequence ID" value="NZ_BAAAYU010000005.1"/>
</dbReference>
<proteinExistence type="predicted"/>
<dbReference type="InterPro" id="IPR050834">
    <property type="entry name" value="Glycosyltransf_2"/>
</dbReference>
<evidence type="ECO:0008006" key="5">
    <source>
        <dbReference type="Google" id="ProtNLM"/>
    </source>
</evidence>
<dbReference type="PANTHER" id="PTHR43685:SF2">
    <property type="entry name" value="GLYCOSYLTRANSFERASE 2-LIKE DOMAIN-CONTAINING PROTEIN"/>
    <property type="match status" value="1"/>
</dbReference>
<dbReference type="InterPro" id="IPR029044">
    <property type="entry name" value="Nucleotide-diphossugar_trans"/>
</dbReference>
<gene>
    <name evidence="3" type="ORF">GCM10022200_15580</name>
</gene>
<sequence length="725" mass="79020">MPSPSDVSVIVCTRNRPEYLDNALRAISAATPSETEVIVVDSGSDDDRTRVIAQRGGATYVRSERGLSIARNAGLAASARPLVMFTDDDCLPTSGWIERAVSGFGDLRTGAVTGRMLDHTSDEDEPYERRARYARPLSGLDAGHGAVMAFRRELVLRLGGFDETMGAGQPLAGAEDLDIFVRIIRAGSRVVHDQRCIVRHANTRVGDEYVRLHRGYGLGLGALIGKWLRIDPWFGARVAWRIYGRSAARIVRARARGGDSAHDEALLAGALEGVRRTWRVPIVGERFAPPSPAASAARPREPVSVELLRILDETHVANSLQFEAMHVGAVIRLDGERLTGADGALDRDALHAAITRAVARVPELALRIERSPAGLSAPAWVPAIGFDPREHVFFDDRPVAFDDVPLRRLMDGGRGPLPMDRPLWDVTFTRLSDGDVAMGARLHHANGDAMWAFATLTAITDATAEPPPPETPVRAARPPRSRLLIPVLAARSWARAQPSASAAWHEYWRKPVVKRAKRLVGRNLAPIREFEIRRRGLRDVHLPPTASATFELDAAESVRRAAGLRGSLNDLLVAAAMRSVADDDLGVDVLVPVSRRSRADSAVRNHIAIVRVHAPPDIGLAELVAEVRAQVRAFARDEHVAPTPRGRLIGYATSLPWADHPRWFAGARIRAIAVLPGGDPTDEFSVFGTIYDGSLAVTVTTRAELDTQRRTERMRAILAGAQELP</sequence>
<name>A0ABP7AJA1_9MICO</name>
<dbReference type="Proteomes" id="UP001501697">
    <property type="component" value="Unassembled WGS sequence"/>
</dbReference>
<comment type="caution">
    <text evidence="3">The sequence shown here is derived from an EMBL/GenBank/DDBJ whole genome shotgun (WGS) entry which is preliminary data.</text>
</comment>
<feature type="domain" description="O-acyltransferase WSD1-like N-terminal" evidence="2">
    <location>
        <begin position="324"/>
        <end position="571"/>
    </location>
</feature>
<dbReference type="SUPFAM" id="SSF53448">
    <property type="entry name" value="Nucleotide-diphospho-sugar transferases"/>
    <property type="match status" value="1"/>
</dbReference>
<protein>
    <recommendedName>
        <fullName evidence="5">Diacylglycerol O-acyltransferase</fullName>
    </recommendedName>
</protein>
<dbReference type="CDD" id="cd00761">
    <property type="entry name" value="Glyco_tranf_GTA_type"/>
    <property type="match status" value="1"/>
</dbReference>
<dbReference type="SUPFAM" id="SSF52777">
    <property type="entry name" value="CoA-dependent acyltransferases"/>
    <property type="match status" value="2"/>
</dbReference>
<dbReference type="InterPro" id="IPR023213">
    <property type="entry name" value="CAT-like_dom_sf"/>
</dbReference>
<feature type="domain" description="Glycosyltransferase 2-like" evidence="1">
    <location>
        <begin position="8"/>
        <end position="130"/>
    </location>
</feature>
<dbReference type="Gene3D" id="3.90.550.10">
    <property type="entry name" value="Spore Coat Polysaccharide Biosynthesis Protein SpsA, Chain A"/>
    <property type="match status" value="1"/>
</dbReference>
<evidence type="ECO:0000313" key="3">
    <source>
        <dbReference type="EMBL" id="GAA3633363.1"/>
    </source>
</evidence>
<dbReference type="PANTHER" id="PTHR43685">
    <property type="entry name" value="GLYCOSYLTRANSFERASE"/>
    <property type="match status" value="1"/>
</dbReference>
<dbReference type="Gene3D" id="3.30.559.10">
    <property type="entry name" value="Chloramphenicol acetyltransferase-like domain"/>
    <property type="match status" value="1"/>
</dbReference>
<dbReference type="EMBL" id="BAAAYU010000005">
    <property type="protein sequence ID" value="GAA3633363.1"/>
    <property type="molecule type" value="Genomic_DNA"/>
</dbReference>
<dbReference type="InterPro" id="IPR001173">
    <property type="entry name" value="Glyco_trans_2-like"/>
</dbReference>
<evidence type="ECO:0000313" key="4">
    <source>
        <dbReference type="Proteomes" id="UP001501697"/>
    </source>
</evidence>
<dbReference type="Pfam" id="PF03007">
    <property type="entry name" value="WS_DGAT_cat"/>
    <property type="match status" value="1"/>
</dbReference>
<organism evidence="3 4">
    <name type="scientific">Microbacterium awajiense</name>
    <dbReference type="NCBI Taxonomy" id="415214"/>
    <lineage>
        <taxon>Bacteria</taxon>
        <taxon>Bacillati</taxon>
        <taxon>Actinomycetota</taxon>
        <taxon>Actinomycetes</taxon>
        <taxon>Micrococcales</taxon>
        <taxon>Microbacteriaceae</taxon>
        <taxon>Microbacterium</taxon>
    </lineage>
</organism>
<evidence type="ECO:0000259" key="1">
    <source>
        <dbReference type="Pfam" id="PF00535"/>
    </source>
</evidence>